<organism evidence="7 8">
    <name type="scientific">Methylotenera mobilis</name>
    <dbReference type="NCBI Taxonomy" id="359408"/>
    <lineage>
        <taxon>Bacteria</taxon>
        <taxon>Pseudomonadati</taxon>
        <taxon>Pseudomonadota</taxon>
        <taxon>Betaproteobacteria</taxon>
        <taxon>Nitrosomonadales</taxon>
        <taxon>Methylophilaceae</taxon>
        <taxon>Methylotenera</taxon>
    </lineage>
</organism>
<protein>
    <submittedName>
        <fullName evidence="7">Peroxiredoxin</fullName>
    </submittedName>
</protein>
<evidence type="ECO:0000259" key="6">
    <source>
        <dbReference type="Pfam" id="PF08534"/>
    </source>
</evidence>
<dbReference type="AlphaFoldDB" id="A0A351R857"/>
<dbReference type="PANTHER" id="PTHR42801:SF21">
    <property type="entry name" value="BCPB PROTEIN"/>
    <property type="match status" value="1"/>
</dbReference>
<reference evidence="7 8" key="1">
    <citation type="journal article" date="2018" name="Nat. Biotechnol.">
        <title>A standardized bacterial taxonomy based on genome phylogeny substantially revises the tree of life.</title>
        <authorList>
            <person name="Parks D.H."/>
            <person name="Chuvochina M."/>
            <person name="Waite D.W."/>
            <person name="Rinke C."/>
            <person name="Skarshewski A."/>
            <person name="Chaumeil P.A."/>
            <person name="Hugenholtz P."/>
        </authorList>
    </citation>
    <scope>NUCLEOTIDE SEQUENCE [LARGE SCALE GENOMIC DNA]</scope>
    <source>
        <strain evidence="7">UBA9958</strain>
    </source>
</reference>
<dbReference type="InterPro" id="IPR050924">
    <property type="entry name" value="Peroxiredoxin_BCP/PrxQ"/>
</dbReference>
<dbReference type="EMBL" id="DNAA01000017">
    <property type="protein sequence ID" value="HBA08228.1"/>
    <property type="molecule type" value="Genomic_DNA"/>
</dbReference>
<evidence type="ECO:0000313" key="7">
    <source>
        <dbReference type="EMBL" id="HBA08228.1"/>
    </source>
</evidence>
<dbReference type="Gene3D" id="3.40.30.10">
    <property type="entry name" value="Glutaredoxin"/>
    <property type="match status" value="1"/>
</dbReference>
<dbReference type="GO" id="GO:0008379">
    <property type="term" value="F:thioredoxin peroxidase activity"/>
    <property type="evidence" value="ECO:0007669"/>
    <property type="project" value="TreeGrafter"/>
</dbReference>
<evidence type="ECO:0000256" key="3">
    <source>
        <dbReference type="ARBA" id="ARBA00023002"/>
    </source>
</evidence>
<dbReference type="GO" id="GO:0034599">
    <property type="term" value="P:cellular response to oxidative stress"/>
    <property type="evidence" value="ECO:0007669"/>
    <property type="project" value="TreeGrafter"/>
</dbReference>
<dbReference type="Pfam" id="PF08534">
    <property type="entry name" value="Redoxin"/>
    <property type="match status" value="1"/>
</dbReference>
<dbReference type="PANTHER" id="PTHR42801">
    <property type="entry name" value="THIOREDOXIN-DEPENDENT PEROXIDE REDUCTASE"/>
    <property type="match status" value="1"/>
</dbReference>
<dbReference type="GO" id="GO:0045454">
    <property type="term" value="P:cell redox homeostasis"/>
    <property type="evidence" value="ECO:0007669"/>
    <property type="project" value="TreeGrafter"/>
</dbReference>
<name>A0A351R857_9PROT</name>
<keyword evidence="5" id="KW-0676">Redox-active center</keyword>
<evidence type="ECO:0000313" key="8">
    <source>
        <dbReference type="Proteomes" id="UP000264313"/>
    </source>
</evidence>
<keyword evidence="3" id="KW-0560">Oxidoreductase</keyword>
<sequence>MMTDLSVLPESLLAPSDDNAARHLKGMNLPALRLLGTDYVNINLAELKHRHVIYIYPMTGRPDTPLPDSWDQIPGARGCTPQSCAFRDHYAELQALNVNVFGLSSQTTEYQLEARNRLHLPFQLLSDHTLQLRDQLQLPTFSVLGKTLYKRLTMIIENGKIKKVFYPVFPPDRNADDVIAWLLAHPLAIE</sequence>
<proteinExistence type="predicted"/>
<dbReference type="InterPro" id="IPR036249">
    <property type="entry name" value="Thioredoxin-like_sf"/>
</dbReference>
<dbReference type="GO" id="GO:0005737">
    <property type="term" value="C:cytoplasm"/>
    <property type="evidence" value="ECO:0007669"/>
    <property type="project" value="TreeGrafter"/>
</dbReference>
<accession>A0A351R857</accession>
<dbReference type="CDD" id="cd03017">
    <property type="entry name" value="PRX_BCP"/>
    <property type="match status" value="1"/>
</dbReference>
<dbReference type="Proteomes" id="UP000264313">
    <property type="component" value="Unassembled WGS sequence"/>
</dbReference>
<feature type="domain" description="Redoxin" evidence="6">
    <location>
        <begin position="25"/>
        <end position="179"/>
    </location>
</feature>
<evidence type="ECO:0000256" key="1">
    <source>
        <dbReference type="ARBA" id="ARBA00022559"/>
    </source>
</evidence>
<dbReference type="InterPro" id="IPR013740">
    <property type="entry name" value="Redoxin"/>
</dbReference>
<comment type="caution">
    <text evidence="7">The sequence shown here is derived from an EMBL/GenBank/DDBJ whole genome shotgun (WGS) entry which is preliminary data.</text>
</comment>
<keyword evidence="2" id="KW-0049">Antioxidant</keyword>
<evidence type="ECO:0000256" key="4">
    <source>
        <dbReference type="ARBA" id="ARBA00023157"/>
    </source>
</evidence>
<dbReference type="STRING" id="1132855.GCA_000384255_01911"/>
<evidence type="ECO:0000256" key="5">
    <source>
        <dbReference type="ARBA" id="ARBA00023284"/>
    </source>
</evidence>
<evidence type="ECO:0000256" key="2">
    <source>
        <dbReference type="ARBA" id="ARBA00022862"/>
    </source>
</evidence>
<keyword evidence="4" id="KW-1015">Disulfide bond</keyword>
<keyword evidence="1" id="KW-0575">Peroxidase</keyword>
<gene>
    <name evidence="7" type="ORF">DCW48_00600</name>
</gene>
<dbReference type="SUPFAM" id="SSF52833">
    <property type="entry name" value="Thioredoxin-like"/>
    <property type="match status" value="1"/>
</dbReference>